<protein>
    <submittedName>
        <fullName evidence="6">S9 family peptidase</fullName>
        <ecNumber evidence="6">3.4.-.-</ecNumber>
    </submittedName>
</protein>
<name>A0AAE3R5D5_9BACT</name>
<keyword evidence="1" id="KW-0645">Protease</keyword>
<comment type="caution">
    <text evidence="6">The sequence shown here is derived from an EMBL/GenBank/DDBJ whole genome shotgun (WGS) entry which is preliminary data.</text>
</comment>
<gene>
    <name evidence="6" type="ORF">QNI22_13620</name>
</gene>
<dbReference type="GO" id="GO:0004252">
    <property type="term" value="F:serine-type endopeptidase activity"/>
    <property type="evidence" value="ECO:0007669"/>
    <property type="project" value="InterPro"/>
</dbReference>
<dbReference type="PANTHER" id="PTHR42776:SF27">
    <property type="entry name" value="DIPEPTIDYL PEPTIDASE FAMILY MEMBER 6"/>
    <property type="match status" value="1"/>
</dbReference>
<keyword evidence="7" id="KW-1185">Reference proteome</keyword>
<dbReference type="PANTHER" id="PTHR42776">
    <property type="entry name" value="SERINE PEPTIDASE S9 FAMILY MEMBER"/>
    <property type="match status" value="1"/>
</dbReference>
<dbReference type="SUPFAM" id="SSF53474">
    <property type="entry name" value="alpha/beta-Hydrolases"/>
    <property type="match status" value="1"/>
</dbReference>
<keyword evidence="2 6" id="KW-0378">Hydrolase</keyword>
<dbReference type="SUPFAM" id="SSF82171">
    <property type="entry name" value="DPP6 N-terminal domain-like"/>
    <property type="match status" value="1"/>
</dbReference>
<dbReference type="EMBL" id="JASJOU010000004">
    <property type="protein sequence ID" value="MDJ1501699.1"/>
    <property type="molecule type" value="Genomic_DNA"/>
</dbReference>
<dbReference type="Pfam" id="PF00326">
    <property type="entry name" value="Peptidase_S9"/>
    <property type="match status" value="1"/>
</dbReference>
<dbReference type="PRINTS" id="PR00862">
    <property type="entry name" value="PROLIGOPTASE"/>
</dbReference>
<dbReference type="InterPro" id="IPR023302">
    <property type="entry name" value="Pept_S9A_N"/>
</dbReference>
<sequence>MHKKVIYLIIGLVSAGILWQCTSPKSKGENTDSASPPKQYTISQFMNTVRLSGSSFSPDESKLLFTSNQSGIFNAYEIALTGGTPKAQTESKTNSIFAISYFPTDERILFSSDKGGNEITNIYKKDMDGKITNLTPDTTAKSEFVGWSADKKSFFYVTNKRNPQFFDLYEMDVTQFQSKLIYKNEQGLDVGAISDDKRYLALYKSITTSNTDIYIYDAQTKKTSLITKHTGDVANSPQTFSPDNKKLYYTTDERSEFAYLKSYDLISGKAQKEAEEPWDISYMYFSKKGKYKVIGINNDAKTQIKIYTAVDNQLVKLPSLPAGEITGVTISDSEKQMAFYVSSSKSPNSLYVYNFETTEYKELINAMNKEIAATDLIEGEVVRFKSYDGLEIPNILYKPKTATQDQKVPVMLMIHGGPGGQTRLNYSPMIQYLVNHGYAILAVNNRGSSGYGKTFFTADDQKHGDADLKDCIASKKYLASLPWVDTTRIGIMGGSYGGYMTLAALTFAPEEFKVGVDIFGVANWLRTLKSIPPWWGSFKDALYKEMGNPATDSVALYNKSPLFHTQRIKKPLLVIQGKNDPRVLKVESDEIVAAVKKNNVPVEYIVFDDEGHGFVKKDNEIKAYEGVLTFLDKHLKK</sequence>
<evidence type="ECO:0000313" key="6">
    <source>
        <dbReference type="EMBL" id="MDJ1501699.1"/>
    </source>
</evidence>
<dbReference type="InterPro" id="IPR029058">
    <property type="entry name" value="AB_hydrolase_fold"/>
</dbReference>
<dbReference type="Pfam" id="PF07676">
    <property type="entry name" value="PD40"/>
    <property type="match status" value="1"/>
</dbReference>
<evidence type="ECO:0000256" key="1">
    <source>
        <dbReference type="ARBA" id="ARBA00022670"/>
    </source>
</evidence>
<accession>A0AAE3R5D5</accession>
<keyword evidence="3" id="KW-0720">Serine protease</keyword>
<dbReference type="RefSeq" id="WP_314511283.1">
    <property type="nucleotide sequence ID" value="NZ_JASJOU010000004.1"/>
</dbReference>
<proteinExistence type="predicted"/>
<dbReference type="InterPro" id="IPR002470">
    <property type="entry name" value="Peptidase_S9A"/>
</dbReference>
<feature type="domain" description="Peptidase S9 prolyl oligopeptidase catalytic" evidence="4">
    <location>
        <begin position="427"/>
        <end position="637"/>
    </location>
</feature>
<dbReference type="Gene3D" id="2.120.10.30">
    <property type="entry name" value="TolB, C-terminal domain"/>
    <property type="match status" value="2"/>
</dbReference>
<dbReference type="AlphaFoldDB" id="A0AAE3R5D5"/>
<dbReference type="InterPro" id="IPR011659">
    <property type="entry name" value="WD40"/>
</dbReference>
<dbReference type="Pfam" id="PF02897">
    <property type="entry name" value="Peptidase_S9_N"/>
    <property type="match status" value="1"/>
</dbReference>
<feature type="domain" description="Peptidase S9A N-terminal" evidence="5">
    <location>
        <begin position="94"/>
        <end position="360"/>
    </location>
</feature>
<reference evidence="6" key="1">
    <citation type="submission" date="2023-05" db="EMBL/GenBank/DDBJ databases">
        <authorList>
            <person name="Zhang X."/>
        </authorList>
    </citation>
    <scope>NUCLEOTIDE SEQUENCE</scope>
    <source>
        <strain evidence="6">BD1B2-1</strain>
    </source>
</reference>
<dbReference type="Gene3D" id="3.40.50.1820">
    <property type="entry name" value="alpha/beta hydrolase"/>
    <property type="match status" value="1"/>
</dbReference>
<organism evidence="6 7">
    <name type="scientific">Xanthocytophaga agilis</name>
    <dbReference type="NCBI Taxonomy" id="3048010"/>
    <lineage>
        <taxon>Bacteria</taxon>
        <taxon>Pseudomonadati</taxon>
        <taxon>Bacteroidota</taxon>
        <taxon>Cytophagia</taxon>
        <taxon>Cytophagales</taxon>
        <taxon>Rhodocytophagaceae</taxon>
        <taxon>Xanthocytophaga</taxon>
    </lineage>
</organism>
<dbReference type="EC" id="3.4.-.-" evidence="6"/>
<dbReference type="InterPro" id="IPR001375">
    <property type="entry name" value="Peptidase_S9_cat"/>
</dbReference>
<dbReference type="GO" id="GO:0006508">
    <property type="term" value="P:proteolysis"/>
    <property type="evidence" value="ECO:0007669"/>
    <property type="project" value="UniProtKB-KW"/>
</dbReference>
<evidence type="ECO:0000256" key="2">
    <source>
        <dbReference type="ARBA" id="ARBA00022801"/>
    </source>
</evidence>
<evidence type="ECO:0000259" key="5">
    <source>
        <dbReference type="Pfam" id="PF02897"/>
    </source>
</evidence>
<dbReference type="InterPro" id="IPR011042">
    <property type="entry name" value="6-blade_b-propeller_TolB-like"/>
</dbReference>
<evidence type="ECO:0000313" key="7">
    <source>
        <dbReference type="Proteomes" id="UP001232063"/>
    </source>
</evidence>
<dbReference type="Proteomes" id="UP001232063">
    <property type="component" value="Unassembled WGS sequence"/>
</dbReference>
<evidence type="ECO:0000259" key="4">
    <source>
        <dbReference type="Pfam" id="PF00326"/>
    </source>
</evidence>
<evidence type="ECO:0000256" key="3">
    <source>
        <dbReference type="ARBA" id="ARBA00022825"/>
    </source>
</evidence>